<organism evidence="2 3">
    <name type="scientific">Pseudooceanicola nitratireducens</name>
    <dbReference type="NCBI Taxonomy" id="517719"/>
    <lineage>
        <taxon>Bacteria</taxon>
        <taxon>Pseudomonadati</taxon>
        <taxon>Pseudomonadota</taxon>
        <taxon>Alphaproteobacteria</taxon>
        <taxon>Rhodobacterales</taxon>
        <taxon>Paracoccaceae</taxon>
        <taxon>Pseudooceanicola</taxon>
    </lineage>
</organism>
<dbReference type="AlphaFoldDB" id="A0A1I1KG04"/>
<dbReference type="PANTHER" id="PTHR22642">
    <property type="entry name" value="IMIDAZOLONEPROPIONASE"/>
    <property type="match status" value="1"/>
</dbReference>
<evidence type="ECO:0000313" key="3">
    <source>
        <dbReference type="Proteomes" id="UP000231644"/>
    </source>
</evidence>
<dbReference type="InterPro" id="IPR011059">
    <property type="entry name" value="Metal-dep_hydrolase_composite"/>
</dbReference>
<dbReference type="PANTHER" id="PTHR22642:SF2">
    <property type="entry name" value="PROTEIN LONG AFTER FAR-RED 3"/>
    <property type="match status" value="1"/>
</dbReference>
<dbReference type="STRING" id="517719.SAMN05421762_1475"/>
<proteinExistence type="predicted"/>
<dbReference type="OrthoDB" id="9811399at2"/>
<dbReference type="InterPro" id="IPR013108">
    <property type="entry name" value="Amidohydro_3"/>
</dbReference>
<reference evidence="2 3" key="1">
    <citation type="submission" date="2016-10" db="EMBL/GenBank/DDBJ databases">
        <authorList>
            <person name="de Groot N.N."/>
        </authorList>
    </citation>
    <scope>NUCLEOTIDE SEQUENCE [LARGE SCALE GENOMIC DNA]</scope>
    <source>
        <strain evidence="2 3">DSM 29619</strain>
    </source>
</reference>
<dbReference type="Gene3D" id="3.10.310.70">
    <property type="match status" value="1"/>
</dbReference>
<dbReference type="Gene3D" id="2.30.40.10">
    <property type="entry name" value="Urease, subunit C, domain 1"/>
    <property type="match status" value="1"/>
</dbReference>
<dbReference type="CDD" id="cd01300">
    <property type="entry name" value="YtcJ_like"/>
    <property type="match status" value="1"/>
</dbReference>
<dbReference type="InterPro" id="IPR032466">
    <property type="entry name" value="Metal_Hydrolase"/>
</dbReference>
<keyword evidence="3" id="KW-1185">Reference proteome</keyword>
<dbReference type="SUPFAM" id="SSF51556">
    <property type="entry name" value="Metallo-dependent hydrolases"/>
    <property type="match status" value="1"/>
</dbReference>
<dbReference type="Gene3D" id="3.20.20.140">
    <property type="entry name" value="Metal-dependent hydrolases"/>
    <property type="match status" value="1"/>
</dbReference>
<accession>A0A1I1KG04</accession>
<gene>
    <name evidence="2" type="ORF">SAMN05421762_1475</name>
</gene>
<dbReference type="EMBL" id="FOLX01000001">
    <property type="protein sequence ID" value="SFC59746.1"/>
    <property type="molecule type" value="Genomic_DNA"/>
</dbReference>
<feature type="domain" description="Amidohydrolase 3" evidence="1">
    <location>
        <begin position="62"/>
        <end position="545"/>
    </location>
</feature>
<dbReference type="SUPFAM" id="SSF51338">
    <property type="entry name" value="Composite domain of metallo-dependent hydrolases"/>
    <property type="match status" value="1"/>
</dbReference>
<dbReference type="Proteomes" id="UP000231644">
    <property type="component" value="Unassembled WGS sequence"/>
</dbReference>
<dbReference type="Pfam" id="PF07969">
    <property type="entry name" value="Amidohydro_3"/>
    <property type="match status" value="1"/>
</dbReference>
<dbReference type="RefSeq" id="WP_093452143.1">
    <property type="nucleotide sequence ID" value="NZ_FNZG01000003.1"/>
</dbReference>
<evidence type="ECO:0000313" key="2">
    <source>
        <dbReference type="EMBL" id="SFC59746.1"/>
    </source>
</evidence>
<sequence length="560" mass="61391">MTTPVTVFRAKTIRTMNHNTPKATHVAVKEGKVLAVGTATDLTDWMGFWPDLTVDDRYADSVLMPGFVEAHGHAMEGGVWRDLFLGFFQRHAPTGELEGGLKTIDQVLERLAQADAEMDDPDTPLIAWGYDPIYYDNQRMTRHQLDSVSTTRPIVITHASFHIMNVNSKVLEMANMFGETGVEGVLKDASGDVTGELQEMAAMFMAMNATGAGMHLRETNADTLRAFAQSSVNAGVTTCTDLHQRMDDDALAAYETVTEEPDFQVRIVPAFGSLMWDVPTGLERIKMLKDRGNDKLHLGLVKVMTDGSIQGFTARLKWPGYHNGAPNGIWNNPPQQLKDLIKAYNAEGIQMHLHVNGDQASEFVLDCLEEALNEHPHADHRHTLQHCQMADAAQFRKAAALGVCANLFANHIYYWGDQHYALTMGPDRANRMDACATALREGVKLAIHSDVPVTPLSPLFTAWCAVNRLTATGRVLGEAEKISVEDALYAITLGAAWQLKLDHLVGSIEVGKFADFAVLDRDPLEVGGEALKDIKVLGTVLSGQPQISAIRGTPSQVEPA</sequence>
<dbReference type="InterPro" id="IPR033932">
    <property type="entry name" value="YtcJ-like"/>
</dbReference>
<evidence type="ECO:0000259" key="1">
    <source>
        <dbReference type="Pfam" id="PF07969"/>
    </source>
</evidence>
<name>A0A1I1KG04_9RHOB</name>
<dbReference type="GO" id="GO:0016810">
    <property type="term" value="F:hydrolase activity, acting on carbon-nitrogen (but not peptide) bonds"/>
    <property type="evidence" value="ECO:0007669"/>
    <property type="project" value="InterPro"/>
</dbReference>
<protein>
    <recommendedName>
        <fullName evidence="1">Amidohydrolase 3 domain-containing protein</fullName>
    </recommendedName>
</protein>